<name>A0A5C6EGM6_9BACT</name>
<proteinExistence type="predicted"/>
<comment type="caution">
    <text evidence="2">The sequence shown here is derived from an EMBL/GenBank/DDBJ whole genome shotgun (WGS) entry which is preliminary data.</text>
</comment>
<evidence type="ECO:0000313" key="3">
    <source>
        <dbReference type="Proteomes" id="UP000318288"/>
    </source>
</evidence>
<gene>
    <name evidence="2" type="ORF">Poly51_48870</name>
</gene>
<protein>
    <submittedName>
        <fullName evidence="2">Uncharacterized protein</fullName>
    </submittedName>
</protein>
<feature type="transmembrane region" description="Helical" evidence="1">
    <location>
        <begin position="76"/>
        <end position="98"/>
    </location>
</feature>
<dbReference type="EMBL" id="SJPW01000006">
    <property type="protein sequence ID" value="TWU48983.1"/>
    <property type="molecule type" value="Genomic_DNA"/>
</dbReference>
<dbReference type="AlphaFoldDB" id="A0A5C6EGM6"/>
<keyword evidence="1" id="KW-0812">Transmembrane</keyword>
<feature type="transmembrane region" description="Helical" evidence="1">
    <location>
        <begin position="13"/>
        <end position="34"/>
    </location>
</feature>
<feature type="transmembrane region" description="Helical" evidence="1">
    <location>
        <begin position="118"/>
        <end position="142"/>
    </location>
</feature>
<keyword evidence="3" id="KW-1185">Reference proteome</keyword>
<organism evidence="2 3">
    <name type="scientific">Rubripirellula tenax</name>
    <dbReference type="NCBI Taxonomy" id="2528015"/>
    <lineage>
        <taxon>Bacteria</taxon>
        <taxon>Pseudomonadati</taxon>
        <taxon>Planctomycetota</taxon>
        <taxon>Planctomycetia</taxon>
        <taxon>Pirellulales</taxon>
        <taxon>Pirellulaceae</taxon>
        <taxon>Rubripirellula</taxon>
    </lineage>
</organism>
<keyword evidence="1" id="KW-0472">Membrane</keyword>
<evidence type="ECO:0000256" key="1">
    <source>
        <dbReference type="SAM" id="Phobius"/>
    </source>
</evidence>
<reference evidence="2 3" key="1">
    <citation type="submission" date="2019-02" db="EMBL/GenBank/DDBJ databases">
        <title>Deep-cultivation of Planctomycetes and their phenomic and genomic characterization uncovers novel biology.</title>
        <authorList>
            <person name="Wiegand S."/>
            <person name="Jogler M."/>
            <person name="Boedeker C."/>
            <person name="Pinto D."/>
            <person name="Vollmers J."/>
            <person name="Rivas-Marin E."/>
            <person name="Kohn T."/>
            <person name="Peeters S.H."/>
            <person name="Heuer A."/>
            <person name="Rast P."/>
            <person name="Oberbeckmann S."/>
            <person name="Bunk B."/>
            <person name="Jeske O."/>
            <person name="Meyerdierks A."/>
            <person name="Storesund J.E."/>
            <person name="Kallscheuer N."/>
            <person name="Luecker S."/>
            <person name="Lage O.M."/>
            <person name="Pohl T."/>
            <person name="Merkel B.J."/>
            <person name="Hornburger P."/>
            <person name="Mueller R.-W."/>
            <person name="Bruemmer F."/>
            <person name="Labrenz M."/>
            <person name="Spormann A.M."/>
            <person name="Op Den Camp H."/>
            <person name="Overmann J."/>
            <person name="Amann R."/>
            <person name="Jetten M.S.M."/>
            <person name="Mascher T."/>
            <person name="Medema M.H."/>
            <person name="Devos D.P."/>
            <person name="Kaster A.-K."/>
            <person name="Ovreas L."/>
            <person name="Rohde M."/>
            <person name="Galperin M.Y."/>
            <person name="Jogler C."/>
        </authorList>
    </citation>
    <scope>NUCLEOTIDE SEQUENCE [LARGE SCALE GENOMIC DNA]</scope>
    <source>
        <strain evidence="2 3">Poly51</strain>
    </source>
</reference>
<dbReference type="Proteomes" id="UP000318288">
    <property type="component" value="Unassembled WGS sequence"/>
</dbReference>
<evidence type="ECO:0000313" key="2">
    <source>
        <dbReference type="EMBL" id="TWU48983.1"/>
    </source>
</evidence>
<feature type="transmembrane region" description="Helical" evidence="1">
    <location>
        <begin position="46"/>
        <end position="64"/>
    </location>
</feature>
<keyword evidence="1" id="KW-1133">Transmembrane helix</keyword>
<accession>A0A5C6EGM6</accession>
<sequence length="145" mass="16117">MTDVTHASARQKLLLYGFIAFVVAAFLVAIAMLISTDVADYLLPYYGWPIIGFFYAATLKYAIPPLLKRNPVPIRSYFKAISTTLLILVGYGIFTTALGWTGDNFDSPYLTVATVQPLWTVAVPLVWFTVFRIAMTGVSLPIRED</sequence>